<sequence>MDPSPTLARRFWEALEPLHATVYFAPEPAEVAKALGLRGWWMGYFAGRIAPLGPLGAAPVTSMFFGFAPGMVERALPDAWAYAAPDAVLASRIDAVTAALDRLLPPGGHDRLVDLLERAVDGCRYEGRPLAAGWSRVRRPDSAAGRLWLAATVLREHRGDGHVLAAVHAGLRGLDATLTHIATGNVTREIIQPNRGWSDADWEESRRGLVARGLLDRTGRLTKSGGVLRRQVEDATDRLAADPVVTLGESGVDEVIRLAAPLSRHLVDTGVIPVPNPIGAPRP</sequence>
<accession>A0ABW5GPN9</accession>
<name>A0ABW5GPN9_9PSEU</name>
<dbReference type="Proteomes" id="UP001597419">
    <property type="component" value="Unassembled WGS sequence"/>
</dbReference>
<evidence type="ECO:0000313" key="2">
    <source>
        <dbReference type="Proteomes" id="UP001597419"/>
    </source>
</evidence>
<keyword evidence="2" id="KW-1185">Reference proteome</keyword>
<comment type="caution">
    <text evidence="1">The sequence shown here is derived from an EMBL/GenBank/DDBJ whole genome shotgun (WGS) entry which is preliminary data.</text>
</comment>
<gene>
    <name evidence="1" type="ORF">ACFSYJ_29760</name>
</gene>
<reference evidence="2" key="1">
    <citation type="journal article" date="2019" name="Int. J. Syst. Evol. Microbiol.">
        <title>The Global Catalogue of Microorganisms (GCM) 10K type strain sequencing project: providing services to taxonomists for standard genome sequencing and annotation.</title>
        <authorList>
            <consortium name="The Broad Institute Genomics Platform"/>
            <consortium name="The Broad Institute Genome Sequencing Center for Infectious Disease"/>
            <person name="Wu L."/>
            <person name="Ma J."/>
        </authorList>
    </citation>
    <scope>NUCLEOTIDE SEQUENCE [LARGE SCALE GENOMIC DNA]</scope>
    <source>
        <strain evidence="2">CGMCC 4.7643</strain>
    </source>
</reference>
<evidence type="ECO:0000313" key="1">
    <source>
        <dbReference type="EMBL" id="MFD2462831.1"/>
    </source>
</evidence>
<dbReference type="Pfam" id="PF21863">
    <property type="entry name" value="HTH_67"/>
    <property type="match status" value="1"/>
</dbReference>
<proteinExistence type="predicted"/>
<organism evidence="1 2">
    <name type="scientific">Amycolatopsis samaneae</name>
    <dbReference type="NCBI Taxonomy" id="664691"/>
    <lineage>
        <taxon>Bacteria</taxon>
        <taxon>Bacillati</taxon>
        <taxon>Actinomycetota</taxon>
        <taxon>Actinomycetes</taxon>
        <taxon>Pseudonocardiales</taxon>
        <taxon>Pseudonocardiaceae</taxon>
        <taxon>Amycolatopsis</taxon>
    </lineage>
</organism>
<protein>
    <recommendedName>
        <fullName evidence="3">SalK</fullName>
    </recommendedName>
</protein>
<dbReference type="EMBL" id="JBHUKU010000020">
    <property type="protein sequence ID" value="MFD2462831.1"/>
    <property type="molecule type" value="Genomic_DNA"/>
</dbReference>
<evidence type="ECO:0008006" key="3">
    <source>
        <dbReference type="Google" id="ProtNLM"/>
    </source>
</evidence>
<dbReference type="RefSeq" id="WP_345393195.1">
    <property type="nucleotide sequence ID" value="NZ_BAABHG010000005.1"/>
</dbReference>
<dbReference type="NCBIfam" id="NF047719">
    <property type="entry name" value="SCO6745_fam_HTH"/>
    <property type="match status" value="1"/>
</dbReference>
<dbReference type="InterPro" id="IPR054058">
    <property type="entry name" value="HTH_67"/>
</dbReference>